<reference evidence="2" key="1">
    <citation type="journal article" date="2011" name="Environ. Microbiol.">
        <title>Genomic insights into the metabolic potential of the polycyclic aromatic hydrocarbon degrading sulfate-reducing Deltaproteobacterium N47.</title>
        <authorList>
            <person name="Bergmann F."/>
            <person name="Selesi D."/>
            <person name="Weinmaier T."/>
            <person name="Tischler P."/>
            <person name="Rattei T."/>
            <person name="Meckenstock R.U."/>
        </authorList>
    </citation>
    <scope>NUCLEOTIDE SEQUENCE</scope>
</reference>
<dbReference type="AlphaFoldDB" id="E1YAH7"/>
<name>E1YAH7_9BACT</name>
<sequence length="326" mass="37309">MIEEILPNLYRIKIPLPKNPLGVLNSCIIKTGDRNMIIDTGFAQNECMNAMQTGLEELGIDIKKTDFFITHMHPDHMGLALKIAPDTSRIYFNQIEADMLRSGFFLDEYTDFACQNGFPEKELQALFVHPGFSSYKFASKGLANFYIVNDGDHISISDYNFTCIQTPGHTKGHMCLYEPDKKLLIAGDHILNEITAAIQLWSDEQNPLKDYLTNLDKIYRLNIDLALPGHRSIITNCKERILELKAHHQKRLDNVISILKNGDKNAFEIASQMDWDISFESWDSFPGAQKWIATGEAIAHLKYLEGDKVIKERREKETIYSLKQHL</sequence>
<accession>E1YAH7</accession>
<dbReference type="InterPro" id="IPR036866">
    <property type="entry name" value="RibonucZ/Hydroxyglut_hydro"/>
</dbReference>
<dbReference type="InterPro" id="IPR050662">
    <property type="entry name" value="Sec-metab_biosynth-thioest"/>
</dbReference>
<dbReference type="Gene3D" id="1.10.10.10">
    <property type="entry name" value="Winged helix-like DNA-binding domain superfamily/Winged helix DNA-binding domain"/>
    <property type="match status" value="1"/>
</dbReference>
<gene>
    <name evidence="2" type="ORF">N47_H23930</name>
</gene>
<dbReference type="SUPFAM" id="SSF56281">
    <property type="entry name" value="Metallo-hydrolase/oxidoreductase"/>
    <property type="match status" value="1"/>
</dbReference>
<protein>
    <recommendedName>
        <fullName evidence="1">Metallo-beta-lactamase domain-containing protein</fullName>
    </recommendedName>
</protein>
<dbReference type="InterPro" id="IPR036388">
    <property type="entry name" value="WH-like_DNA-bd_sf"/>
</dbReference>
<proteinExistence type="predicted"/>
<dbReference type="PANTHER" id="PTHR23131">
    <property type="entry name" value="ENDORIBONUCLEASE LACTB2"/>
    <property type="match status" value="1"/>
</dbReference>
<dbReference type="CDD" id="cd07725">
    <property type="entry name" value="TTHA1429-like_MBL-fold"/>
    <property type="match status" value="1"/>
</dbReference>
<dbReference type="InterPro" id="IPR001279">
    <property type="entry name" value="Metallo-B-lactamas"/>
</dbReference>
<evidence type="ECO:0000259" key="1">
    <source>
        <dbReference type="SMART" id="SM00849"/>
    </source>
</evidence>
<dbReference type="PANTHER" id="PTHR23131:SF4">
    <property type="entry name" value="METALLO-BETA-LACTAMASE SUPERFAMILY POTEIN"/>
    <property type="match status" value="1"/>
</dbReference>
<dbReference type="Gene3D" id="3.60.15.10">
    <property type="entry name" value="Ribonuclease Z/Hydroxyacylglutathione hydrolase-like"/>
    <property type="match status" value="1"/>
</dbReference>
<evidence type="ECO:0000313" key="2">
    <source>
        <dbReference type="EMBL" id="CBX27571.1"/>
    </source>
</evidence>
<dbReference type="EMBL" id="FR695866">
    <property type="protein sequence ID" value="CBX27571.1"/>
    <property type="molecule type" value="Genomic_DNA"/>
</dbReference>
<feature type="domain" description="Metallo-beta-lactamase" evidence="1">
    <location>
        <begin position="23"/>
        <end position="230"/>
    </location>
</feature>
<dbReference type="Pfam" id="PF00753">
    <property type="entry name" value="Lactamase_B"/>
    <property type="match status" value="1"/>
</dbReference>
<dbReference type="SMART" id="SM00849">
    <property type="entry name" value="Lactamase_B"/>
    <property type="match status" value="1"/>
</dbReference>
<organism evidence="2">
    <name type="scientific">uncultured Desulfobacterium sp</name>
    <dbReference type="NCBI Taxonomy" id="201089"/>
    <lineage>
        <taxon>Bacteria</taxon>
        <taxon>Pseudomonadati</taxon>
        <taxon>Thermodesulfobacteriota</taxon>
        <taxon>Desulfobacteria</taxon>
        <taxon>Desulfobacterales</taxon>
        <taxon>Desulfobacteriaceae</taxon>
        <taxon>Desulfobacterium</taxon>
        <taxon>environmental samples</taxon>
    </lineage>
</organism>